<name>A0A1G9E988_9MICO</name>
<dbReference type="InterPro" id="IPR025109">
    <property type="entry name" value="DUF4031"/>
</dbReference>
<evidence type="ECO:0000259" key="1">
    <source>
        <dbReference type="Pfam" id="PF13223"/>
    </source>
</evidence>
<accession>A0A1G9E988</accession>
<organism evidence="2 3">
    <name type="scientific">Cryobacterium psychrotolerans</name>
    <dbReference type="NCBI Taxonomy" id="386301"/>
    <lineage>
        <taxon>Bacteria</taxon>
        <taxon>Bacillati</taxon>
        <taxon>Actinomycetota</taxon>
        <taxon>Actinomycetes</taxon>
        <taxon>Micrococcales</taxon>
        <taxon>Microbacteriaceae</taxon>
        <taxon>Cryobacterium</taxon>
    </lineage>
</organism>
<proteinExistence type="predicted"/>
<evidence type="ECO:0000313" key="2">
    <source>
        <dbReference type="EMBL" id="SDK72702.1"/>
    </source>
</evidence>
<dbReference type="EMBL" id="FNFU01000011">
    <property type="protein sequence ID" value="SDK72702.1"/>
    <property type="molecule type" value="Genomic_DNA"/>
</dbReference>
<keyword evidence="3" id="KW-1185">Reference proteome</keyword>
<sequence length="99" mass="10810">MTVLIDQPAWPAHGMLWSHLVSDSSLAELHAFAAANAIPRRGFDLDHYDVPAARYDDLVAAGALPVGNRELVTRLHASGLRVSGRDRAAKKARQKRADE</sequence>
<dbReference type="Pfam" id="PF13223">
    <property type="entry name" value="DUF4031"/>
    <property type="match status" value="1"/>
</dbReference>
<dbReference type="AlphaFoldDB" id="A0A1G9E988"/>
<feature type="domain" description="DUF4031" evidence="1">
    <location>
        <begin position="3"/>
        <end position="77"/>
    </location>
</feature>
<dbReference type="STRING" id="386301.SAMN05216282_11184"/>
<reference evidence="2 3" key="1">
    <citation type="submission" date="2016-10" db="EMBL/GenBank/DDBJ databases">
        <authorList>
            <person name="de Groot N.N."/>
        </authorList>
    </citation>
    <scope>NUCLEOTIDE SEQUENCE [LARGE SCALE GENOMIC DNA]</scope>
    <source>
        <strain evidence="2 3">CGMCC 1.5382</strain>
    </source>
</reference>
<evidence type="ECO:0000313" key="3">
    <source>
        <dbReference type="Proteomes" id="UP000198701"/>
    </source>
</evidence>
<gene>
    <name evidence="2" type="ORF">SAMN05216282_11184</name>
</gene>
<protein>
    <recommendedName>
        <fullName evidence="1">DUF4031 domain-containing protein</fullName>
    </recommendedName>
</protein>
<dbReference type="RefSeq" id="WP_092323827.1">
    <property type="nucleotide sequence ID" value="NZ_FNFU01000011.1"/>
</dbReference>
<dbReference type="OrthoDB" id="9808993at2"/>
<dbReference type="Proteomes" id="UP000198701">
    <property type="component" value="Unassembled WGS sequence"/>
</dbReference>